<evidence type="ECO:0000313" key="3">
    <source>
        <dbReference type="Proteomes" id="UP001339429"/>
    </source>
</evidence>
<reference evidence="2 3" key="1">
    <citation type="submission" date="2024-01" db="EMBL/GenBank/DDBJ databases">
        <title>Active colonisers of the gastrointestinal tract of Atlantic salmon farmed in a warm water region.</title>
        <authorList>
            <person name="Bowman J.P."/>
        </authorList>
    </citation>
    <scope>NUCLEOTIDE SEQUENCE [LARGE SCALE GENOMIC DNA]</scope>
    <source>
        <strain evidence="2 3">S4MW1</strain>
    </source>
</reference>
<dbReference type="Gene3D" id="3.30.700.10">
    <property type="entry name" value="Glycoprotein, Type 4 Pilin"/>
    <property type="match status" value="1"/>
</dbReference>
<proteinExistence type="predicted"/>
<evidence type="ECO:0000313" key="2">
    <source>
        <dbReference type="EMBL" id="MEC6898186.1"/>
    </source>
</evidence>
<dbReference type="RefSeq" id="WP_327766683.1">
    <property type="nucleotide sequence ID" value="NZ_JAYXUD010000003.1"/>
</dbReference>
<feature type="transmembrane region" description="Helical" evidence="1">
    <location>
        <begin position="6"/>
        <end position="27"/>
    </location>
</feature>
<dbReference type="InterPro" id="IPR012902">
    <property type="entry name" value="N_methyl_site"/>
</dbReference>
<keyword evidence="1" id="KW-0812">Transmembrane</keyword>
<protein>
    <submittedName>
        <fullName evidence="2">Type II secretion system protein</fullName>
    </submittedName>
</protein>
<dbReference type="SUPFAM" id="SSF54523">
    <property type="entry name" value="Pili subunits"/>
    <property type="match status" value="1"/>
</dbReference>
<evidence type="ECO:0000256" key="1">
    <source>
        <dbReference type="SAM" id="Phobius"/>
    </source>
</evidence>
<dbReference type="Proteomes" id="UP001339429">
    <property type="component" value="Unassembled WGS sequence"/>
</dbReference>
<sequence length="185" mass="20512">MKKNGFTLIELVVVIVILGILAVVAAPKFMNLQVDARNAALKGLEGALKSALGVGYSKLAIAGLENNQYVTNREKNPDEDDHFTFLAKFPIPGCKKDNPCTFYYGYPEATETTFQQLMTNLGSEWIMIRDNGKLDFTFSQFSKESTTPDSNGNFPIIRDRDNCYIEYAPPTSATSGYTLKLIKCS</sequence>
<dbReference type="NCBIfam" id="TIGR02532">
    <property type="entry name" value="IV_pilin_GFxxxE"/>
    <property type="match status" value="1"/>
</dbReference>
<dbReference type="EMBL" id="JAYXUD010000003">
    <property type="protein sequence ID" value="MEC6898186.1"/>
    <property type="molecule type" value="Genomic_DNA"/>
</dbReference>
<keyword evidence="3" id="KW-1185">Reference proteome</keyword>
<gene>
    <name evidence="2" type="ORF">VXS00_05995</name>
</gene>
<keyword evidence="1" id="KW-1133">Transmembrane helix</keyword>
<dbReference type="Pfam" id="PF07963">
    <property type="entry name" value="N_methyl"/>
    <property type="match status" value="1"/>
</dbReference>
<name>A0ABU6LF51_9GAMM</name>
<comment type="caution">
    <text evidence="2">The sequence shown here is derived from an EMBL/GenBank/DDBJ whole genome shotgun (WGS) entry which is preliminary data.</text>
</comment>
<keyword evidence="1" id="KW-0472">Membrane</keyword>
<dbReference type="InterPro" id="IPR045584">
    <property type="entry name" value="Pilin-like"/>
</dbReference>
<organism evidence="2 3">
    <name type="scientific">Photobacterium piscicola</name>
    <dbReference type="NCBI Taxonomy" id="1378299"/>
    <lineage>
        <taxon>Bacteria</taxon>
        <taxon>Pseudomonadati</taxon>
        <taxon>Pseudomonadota</taxon>
        <taxon>Gammaproteobacteria</taxon>
        <taxon>Vibrionales</taxon>
        <taxon>Vibrionaceae</taxon>
        <taxon>Photobacterium</taxon>
    </lineage>
</organism>
<accession>A0ABU6LF51</accession>